<dbReference type="Proteomes" id="UP001310594">
    <property type="component" value="Unassembled WGS sequence"/>
</dbReference>
<accession>A0AAN7W3I0</accession>
<sequence length="306" mass="32980">MAAYDRNHFVKQDAGFNKAGLAGKSVIVTGGASGLGLQFTKDFVAAGAFVTIGDINAEGGKKVVDDLGGESKAAFVKCDVLLWQDQLRLFKTAIERSPSKGIDIVLANAGISGQDDIFHDKTDQGSGDPLEPELGIFKIDSIGVLYTVKLALHYLARQPEDESRDRCIIMTASLAGFLGLPGAPQYNAAKFAVRGLMNSLKLTAPRQKIRVNVLAPWYIKTPIMSTEVVEKLAGFGVKFAAKEDASSAVLHIASDKSLNGRSLAVVTKDINPRGYIDVREDDFTEGEFMLSAFEEIRKTNHRIGTA</sequence>
<protein>
    <recommendedName>
        <fullName evidence="5">NAD(P)-binding protein</fullName>
    </recommendedName>
</protein>
<evidence type="ECO:0000313" key="3">
    <source>
        <dbReference type="EMBL" id="KAK5699480.1"/>
    </source>
</evidence>
<dbReference type="PANTHER" id="PTHR43180">
    <property type="entry name" value="3-OXOACYL-(ACYL-CARRIER-PROTEIN) REDUCTASE (AFU_ORTHOLOGUE AFUA_6G11210)"/>
    <property type="match status" value="1"/>
</dbReference>
<dbReference type="GO" id="GO:0016491">
    <property type="term" value="F:oxidoreductase activity"/>
    <property type="evidence" value="ECO:0007669"/>
    <property type="project" value="UniProtKB-KW"/>
</dbReference>
<name>A0AAN7W3I0_9PEZI</name>
<reference evidence="3" key="1">
    <citation type="submission" date="2023-08" db="EMBL/GenBank/DDBJ databases">
        <title>Black Yeasts Isolated from many extreme environments.</title>
        <authorList>
            <person name="Coleine C."/>
            <person name="Stajich J.E."/>
            <person name="Selbmann L."/>
        </authorList>
    </citation>
    <scope>NUCLEOTIDE SEQUENCE</scope>
    <source>
        <strain evidence="3">CCFEE 5810</strain>
    </source>
</reference>
<dbReference type="PANTHER" id="PTHR43180:SF31">
    <property type="entry name" value="CHAIN DEHYDROGENASE_REDUCTASE, PUTATIVE (AFU_ORTHOLOGUE AFUA_2G16570)-RELATED"/>
    <property type="match status" value="1"/>
</dbReference>
<dbReference type="AlphaFoldDB" id="A0AAN7W3I0"/>
<evidence type="ECO:0008006" key="5">
    <source>
        <dbReference type="Google" id="ProtNLM"/>
    </source>
</evidence>
<dbReference type="PRINTS" id="PR00081">
    <property type="entry name" value="GDHRDH"/>
</dbReference>
<dbReference type="Gene3D" id="3.40.50.720">
    <property type="entry name" value="NAD(P)-binding Rossmann-like Domain"/>
    <property type="match status" value="1"/>
</dbReference>
<dbReference type="SUPFAM" id="SSF51735">
    <property type="entry name" value="NAD(P)-binding Rossmann-fold domains"/>
    <property type="match status" value="1"/>
</dbReference>
<organism evidence="3 4">
    <name type="scientific">Elasticomyces elasticus</name>
    <dbReference type="NCBI Taxonomy" id="574655"/>
    <lineage>
        <taxon>Eukaryota</taxon>
        <taxon>Fungi</taxon>
        <taxon>Dikarya</taxon>
        <taxon>Ascomycota</taxon>
        <taxon>Pezizomycotina</taxon>
        <taxon>Dothideomycetes</taxon>
        <taxon>Dothideomycetidae</taxon>
        <taxon>Mycosphaerellales</taxon>
        <taxon>Teratosphaeriaceae</taxon>
        <taxon>Elasticomyces</taxon>
    </lineage>
</organism>
<dbReference type="InterPro" id="IPR036291">
    <property type="entry name" value="NAD(P)-bd_dom_sf"/>
</dbReference>
<comment type="caution">
    <text evidence="3">The sequence shown here is derived from an EMBL/GenBank/DDBJ whole genome shotgun (WGS) entry which is preliminary data.</text>
</comment>
<proteinExistence type="inferred from homology"/>
<evidence type="ECO:0000256" key="2">
    <source>
        <dbReference type="ARBA" id="ARBA00023002"/>
    </source>
</evidence>
<evidence type="ECO:0000256" key="1">
    <source>
        <dbReference type="ARBA" id="ARBA00006484"/>
    </source>
</evidence>
<dbReference type="Pfam" id="PF00106">
    <property type="entry name" value="adh_short"/>
    <property type="match status" value="1"/>
</dbReference>
<dbReference type="EMBL" id="JAVRQU010000008">
    <property type="protein sequence ID" value="KAK5699480.1"/>
    <property type="molecule type" value="Genomic_DNA"/>
</dbReference>
<keyword evidence="2" id="KW-0560">Oxidoreductase</keyword>
<comment type="similarity">
    <text evidence="1">Belongs to the short-chain dehydrogenases/reductases (SDR) family.</text>
</comment>
<evidence type="ECO:0000313" key="4">
    <source>
        <dbReference type="Proteomes" id="UP001310594"/>
    </source>
</evidence>
<dbReference type="InterPro" id="IPR002347">
    <property type="entry name" value="SDR_fam"/>
</dbReference>
<gene>
    <name evidence="3" type="ORF">LTR97_005608</name>
</gene>